<dbReference type="PANTHER" id="PTHR43434:SF1">
    <property type="entry name" value="PHOSPHOGLYCOLATE PHOSPHATASE"/>
    <property type="match status" value="1"/>
</dbReference>
<dbReference type="AlphaFoldDB" id="A0A9D1T7J2"/>
<accession>A0A9D1T7J2</accession>
<sequence length="205" mass="22481">MDSIIFDVDGTLWDSTAVCAEAWNTVIRQEDPGLPLLTAETLRGLFGKPLPEIASIVFSRESRQRQLALIDACCQEEHRALLEKGSPLYPGLEETLKALGKSYRLFIVSNSQAGYIEVFLQASGLSSLFEGHLCAGDTGKPKGDNIRSVVERYQLDSPVYVGDTLGDFQAARQAGTPFVYAAYGFGEVPYPDYTIHLPGDLLNIF</sequence>
<dbReference type="SFLD" id="SFLDG01129">
    <property type="entry name" value="C1.5:_HAD__Beta-PGM__Phosphata"/>
    <property type="match status" value="1"/>
</dbReference>
<proteinExistence type="predicted"/>
<dbReference type="InterPro" id="IPR036412">
    <property type="entry name" value="HAD-like_sf"/>
</dbReference>
<reference evidence="1" key="1">
    <citation type="submission" date="2020-10" db="EMBL/GenBank/DDBJ databases">
        <authorList>
            <person name="Gilroy R."/>
        </authorList>
    </citation>
    <scope>NUCLEOTIDE SEQUENCE</scope>
    <source>
        <strain evidence="1">ChiBcec2-4451</strain>
    </source>
</reference>
<dbReference type="Pfam" id="PF13419">
    <property type="entry name" value="HAD_2"/>
    <property type="match status" value="1"/>
</dbReference>
<dbReference type="NCBIfam" id="TIGR01549">
    <property type="entry name" value="HAD-SF-IA-v1"/>
    <property type="match status" value="1"/>
</dbReference>
<dbReference type="Proteomes" id="UP000886723">
    <property type="component" value="Unassembled WGS sequence"/>
</dbReference>
<gene>
    <name evidence="1" type="ORF">IAA63_12705</name>
</gene>
<keyword evidence="1" id="KW-0378">Hydrolase</keyword>
<dbReference type="SFLD" id="SFLDS00003">
    <property type="entry name" value="Haloacid_Dehalogenase"/>
    <property type="match status" value="1"/>
</dbReference>
<dbReference type="GO" id="GO:0006281">
    <property type="term" value="P:DNA repair"/>
    <property type="evidence" value="ECO:0007669"/>
    <property type="project" value="TreeGrafter"/>
</dbReference>
<dbReference type="InterPro" id="IPR050155">
    <property type="entry name" value="HAD-like_hydrolase_sf"/>
</dbReference>
<evidence type="ECO:0000313" key="1">
    <source>
        <dbReference type="EMBL" id="HIV13979.1"/>
    </source>
</evidence>
<dbReference type="EMBL" id="DVON01000272">
    <property type="protein sequence ID" value="HIV13979.1"/>
    <property type="molecule type" value="Genomic_DNA"/>
</dbReference>
<dbReference type="SUPFAM" id="SSF56784">
    <property type="entry name" value="HAD-like"/>
    <property type="match status" value="1"/>
</dbReference>
<dbReference type="InterPro" id="IPR006439">
    <property type="entry name" value="HAD-SF_hydro_IA"/>
</dbReference>
<organism evidence="1 2">
    <name type="scientific">Candidatus Pullilachnospira stercoravium</name>
    <dbReference type="NCBI Taxonomy" id="2840913"/>
    <lineage>
        <taxon>Bacteria</taxon>
        <taxon>Bacillati</taxon>
        <taxon>Bacillota</taxon>
        <taxon>Clostridia</taxon>
        <taxon>Lachnospirales</taxon>
        <taxon>Lachnospiraceae</taxon>
        <taxon>Lachnospiraceae incertae sedis</taxon>
        <taxon>Candidatus Pullilachnospira</taxon>
    </lineage>
</organism>
<dbReference type="Gene3D" id="3.40.50.1000">
    <property type="entry name" value="HAD superfamily/HAD-like"/>
    <property type="match status" value="1"/>
</dbReference>
<dbReference type="InterPro" id="IPR041492">
    <property type="entry name" value="HAD_2"/>
</dbReference>
<dbReference type="Gene3D" id="1.10.150.240">
    <property type="entry name" value="Putative phosphatase, domain 2"/>
    <property type="match status" value="1"/>
</dbReference>
<comment type="caution">
    <text evidence="1">The sequence shown here is derived from an EMBL/GenBank/DDBJ whole genome shotgun (WGS) entry which is preliminary data.</text>
</comment>
<evidence type="ECO:0000313" key="2">
    <source>
        <dbReference type="Proteomes" id="UP000886723"/>
    </source>
</evidence>
<protein>
    <submittedName>
        <fullName evidence="1">HAD family hydrolase</fullName>
    </submittedName>
</protein>
<dbReference type="PANTHER" id="PTHR43434">
    <property type="entry name" value="PHOSPHOGLYCOLATE PHOSPHATASE"/>
    <property type="match status" value="1"/>
</dbReference>
<dbReference type="InterPro" id="IPR023214">
    <property type="entry name" value="HAD_sf"/>
</dbReference>
<dbReference type="InterPro" id="IPR023198">
    <property type="entry name" value="PGP-like_dom2"/>
</dbReference>
<reference evidence="1" key="2">
    <citation type="journal article" date="2021" name="PeerJ">
        <title>Extensive microbial diversity within the chicken gut microbiome revealed by metagenomics and culture.</title>
        <authorList>
            <person name="Gilroy R."/>
            <person name="Ravi A."/>
            <person name="Getino M."/>
            <person name="Pursley I."/>
            <person name="Horton D.L."/>
            <person name="Alikhan N.F."/>
            <person name="Baker D."/>
            <person name="Gharbi K."/>
            <person name="Hall N."/>
            <person name="Watson M."/>
            <person name="Adriaenssens E.M."/>
            <person name="Foster-Nyarko E."/>
            <person name="Jarju S."/>
            <person name="Secka A."/>
            <person name="Antonio M."/>
            <person name="Oren A."/>
            <person name="Chaudhuri R.R."/>
            <person name="La Ragione R."/>
            <person name="Hildebrand F."/>
            <person name="Pallen M.J."/>
        </authorList>
    </citation>
    <scope>NUCLEOTIDE SEQUENCE</scope>
    <source>
        <strain evidence="1">ChiBcec2-4451</strain>
    </source>
</reference>
<dbReference type="GO" id="GO:0008967">
    <property type="term" value="F:phosphoglycolate phosphatase activity"/>
    <property type="evidence" value="ECO:0007669"/>
    <property type="project" value="TreeGrafter"/>
</dbReference>
<name>A0A9D1T7J2_9FIRM</name>